<gene>
    <name evidence="4" type="ORF">FisN_19Lh253</name>
</gene>
<organism evidence="4 5">
    <name type="scientific">Fistulifera solaris</name>
    <name type="common">Oleaginous diatom</name>
    <dbReference type="NCBI Taxonomy" id="1519565"/>
    <lineage>
        <taxon>Eukaryota</taxon>
        <taxon>Sar</taxon>
        <taxon>Stramenopiles</taxon>
        <taxon>Ochrophyta</taxon>
        <taxon>Bacillariophyta</taxon>
        <taxon>Bacillariophyceae</taxon>
        <taxon>Bacillariophycidae</taxon>
        <taxon>Naviculales</taxon>
        <taxon>Naviculaceae</taxon>
        <taxon>Fistulifera</taxon>
    </lineage>
</organism>
<dbReference type="AlphaFoldDB" id="A0A1Z5K7V7"/>
<proteinExistence type="predicted"/>
<evidence type="ECO:0000256" key="1">
    <source>
        <dbReference type="SAM" id="MobiDB-lite"/>
    </source>
</evidence>
<comment type="caution">
    <text evidence="4">The sequence shown here is derived from an EMBL/GenBank/DDBJ whole genome shotgun (WGS) entry which is preliminary data.</text>
</comment>
<feature type="transmembrane region" description="Helical" evidence="2">
    <location>
        <begin position="263"/>
        <end position="283"/>
    </location>
</feature>
<dbReference type="SUPFAM" id="SSF54236">
    <property type="entry name" value="Ubiquitin-like"/>
    <property type="match status" value="1"/>
</dbReference>
<dbReference type="InterPro" id="IPR000626">
    <property type="entry name" value="Ubiquitin-like_dom"/>
</dbReference>
<keyword evidence="2" id="KW-0472">Membrane</keyword>
<evidence type="ECO:0000313" key="5">
    <source>
        <dbReference type="Proteomes" id="UP000198406"/>
    </source>
</evidence>
<feature type="domain" description="Ubiquitin-like" evidence="3">
    <location>
        <begin position="27"/>
        <end position="106"/>
    </location>
</feature>
<protein>
    <recommendedName>
        <fullName evidence="3">Ubiquitin-like domain-containing protein</fullName>
    </recommendedName>
</protein>
<evidence type="ECO:0000256" key="2">
    <source>
        <dbReference type="SAM" id="Phobius"/>
    </source>
</evidence>
<dbReference type="PANTHER" id="PTHR28049">
    <property type="entry name" value="TRANSMEMBRANE PROTEIN YOR223W"/>
    <property type="match status" value="1"/>
</dbReference>
<evidence type="ECO:0000259" key="3">
    <source>
        <dbReference type="PROSITE" id="PS50053"/>
    </source>
</evidence>
<dbReference type="InParanoid" id="A0A1Z5K7V7"/>
<keyword evidence="5" id="KW-1185">Reference proteome</keyword>
<dbReference type="Pfam" id="PF13373">
    <property type="entry name" value="Dsc3_C"/>
    <property type="match status" value="1"/>
</dbReference>
<dbReference type="PROSITE" id="PS50053">
    <property type="entry name" value="UBIQUITIN_2"/>
    <property type="match status" value="1"/>
</dbReference>
<keyword evidence="2" id="KW-0812">Transmembrane</keyword>
<dbReference type="EMBL" id="BDSP01000179">
    <property type="protein sequence ID" value="GAX22191.1"/>
    <property type="molecule type" value="Genomic_DNA"/>
</dbReference>
<dbReference type="InterPro" id="IPR045226">
    <property type="entry name" value="Dsc3"/>
</dbReference>
<dbReference type="InterPro" id="IPR025390">
    <property type="entry name" value="Dsc3_C"/>
</dbReference>
<reference evidence="4 5" key="1">
    <citation type="journal article" date="2015" name="Plant Cell">
        <title>Oil accumulation by the oleaginous diatom Fistulifera solaris as revealed by the genome and transcriptome.</title>
        <authorList>
            <person name="Tanaka T."/>
            <person name="Maeda Y."/>
            <person name="Veluchamy A."/>
            <person name="Tanaka M."/>
            <person name="Abida H."/>
            <person name="Marechal E."/>
            <person name="Bowler C."/>
            <person name="Muto M."/>
            <person name="Sunaga Y."/>
            <person name="Tanaka M."/>
            <person name="Yoshino T."/>
            <person name="Taniguchi T."/>
            <person name="Fukuda Y."/>
            <person name="Nemoto M."/>
            <person name="Matsumoto M."/>
            <person name="Wong P.S."/>
            <person name="Aburatani S."/>
            <person name="Fujibuchi W."/>
        </authorList>
    </citation>
    <scope>NUCLEOTIDE SEQUENCE [LARGE SCALE GENOMIC DNA]</scope>
    <source>
        <strain evidence="4 5">JPCC DA0580</strain>
    </source>
</reference>
<dbReference type="OrthoDB" id="46681at2759"/>
<dbReference type="SMART" id="SM00213">
    <property type="entry name" value="UBQ"/>
    <property type="match status" value="1"/>
</dbReference>
<feature type="region of interest" description="Disordered" evidence="1">
    <location>
        <begin position="119"/>
        <end position="151"/>
    </location>
</feature>
<dbReference type="Proteomes" id="UP000198406">
    <property type="component" value="Unassembled WGS sequence"/>
</dbReference>
<name>A0A1Z5K7V7_FISSO</name>
<keyword evidence="2" id="KW-1133">Transmembrane helix</keyword>
<evidence type="ECO:0000313" key="4">
    <source>
        <dbReference type="EMBL" id="GAX22191.1"/>
    </source>
</evidence>
<sequence>MAFFQTLRRRDPLNSSDVEDDIEKQKRSIRLRIKSSRDVEIHVFVEDTIATVKKAVLSALETPTKPEPYIRLIAAGRLLAPDTALLQDFNIQNDHVIHAVVSNKSGAQAAAASPCASNALRGSGIDSTGRAVRRRSDEEEDEESERLELGQRASPRRRLGFDRLRDSVGFRRSEVATIRAYFSRSVDRWIRDNPAAAEEAARGETDLVQRRLLQEEAWMQSQGPTSEFRLNMGETMEWTGSNRTDAPEWRGGMSVSVGTDRDFVWGFCMGFFVGLLMLLWVWIPSVPHKQKLGILTGICVQIVLAQLEGTDPSGLDDLVLSDY</sequence>
<dbReference type="GO" id="GO:0044695">
    <property type="term" value="C:Dsc E3 ubiquitin ligase complex"/>
    <property type="evidence" value="ECO:0007669"/>
    <property type="project" value="InterPro"/>
</dbReference>
<dbReference type="InterPro" id="IPR029071">
    <property type="entry name" value="Ubiquitin-like_domsf"/>
</dbReference>
<accession>A0A1Z5K7V7</accession>
<dbReference type="Pfam" id="PF00240">
    <property type="entry name" value="ubiquitin"/>
    <property type="match status" value="1"/>
</dbReference>
<dbReference type="Gene3D" id="3.10.20.90">
    <property type="entry name" value="Phosphatidylinositol 3-kinase Catalytic Subunit, Chain A, domain 1"/>
    <property type="match status" value="1"/>
</dbReference>
<dbReference type="GO" id="GO:0005783">
    <property type="term" value="C:endoplasmic reticulum"/>
    <property type="evidence" value="ECO:0007669"/>
    <property type="project" value="TreeGrafter"/>
</dbReference>
<dbReference type="PANTHER" id="PTHR28049:SF1">
    <property type="entry name" value="DSC E3 UBIQUITIN LIGASE COMPLEX SUBUNIT 3"/>
    <property type="match status" value="1"/>
</dbReference>